<dbReference type="Proteomes" id="UP000076738">
    <property type="component" value="Unassembled WGS sequence"/>
</dbReference>
<dbReference type="OrthoDB" id="3038309at2759"/>
<dbReference type="InterPro" id="IPR059179">
    <property type="entry name" value="MLKL-like_MCAfunc"/>
</dbReference>
<feature type="compositionally biased region" description="Acidic residues" evidence="2">
    <location>
        <begin position="1487"/>
        <end position="1504"/>
    </location>
</feature>
<dbReference type="Pfam" id="PF12862">
    <property type="entry name" value="ANAPC5"/>
    <property type="match status" value="4"/>
</dbReference>
<evidence type="ECO:0000313" key="4">
    <source>
        <dbReference type="EMBL" id="KZO90431.1"/>
    </source>
</evidence>
<evidence type="ECO:0000256" key="2">
    <source>
        <dbReference type="SAM" id="MobiDB-lite"/>
    </source>
</evidence>
<dbReference type="Gene3D" id="1.25.40.10">
    <property type="entry name" value="Tetratricopeptide repeat domain"/>
    <property type="match status" value="4"/>
</dbReference>
<keyword evidence="1" id="KW-0677">Repeat</keyword>
<gene>
    <name evidence="4" type="ORF">CALVIDRAFT_393698</name>
</gene>
<dbReference type="InterPro" id="IPR019734">
    <property type="entry name" value="TPR_rpt"/>
</dbReference>
<dbReference type="PANTHER" id="PTHR19959">
    <property type="entry name" value="KINESIN LIGHT CHAIN"/>
    <property type="match status" value="1"/>
</dbReference>
<organism evidence="4 5">
    <name type="scientific">Calocera viscosa (strain TUFC12733)</name>
    <dbReference type="NCBI Taxonomy" id="1330018"/>
    <lineage>
        <taxon>Eukaryota</taxon>
        <taxon>Fungi</taxon>
        <taxon>Dikarya</taxon>
        <taxon>Basidiomycota</taxon>
        <taxon>Agaricomycotina</taxon>
        <taxon>Dacrymycetes</taxon>
        <taxon>Dacrymycetales</taxon>
        <taxon>Dacrymycetaceae</taxon>
        <taxon>Calocera</taxon>
    </lineage>
</organism>
<evidence type="ECO:0000256" key="1">
    <source>
        <dbReference type="ARBA" id="ARBA00022737"/>
    </source>
</evidence>
<dbReference type="EMBL" id="KV417342">
    <property type="protein sequence ID" value="KZO90431.1"/>
    <property type="molecule type" value="Genomic_DNA"/>
</dbReference>
<dbReference type="InterPro" id="IPR036537">
    <property type="entry name" value="Adaptor_Cbl_N_dom_sf"/>
</dbReference>
<dbReference type="InterPro" id="IPR056884">
    <property type="entry name" value="NPHP3-like_N"/>
</dbReference>
<protein>
    <submittedName>
        <fullName evidence="4">TPR-like protein</fullName>
    </submittedName>
</protein>
<feature type="region of interest" description="Disordered" evidence="2">
    <location>
        <begin position="1433"/>
        <end position="1504"/>
    </location>
</feature>
<dbReference type="InterPro" id="IPR027417">
    <property type="entry name" value="P-loop_NTPase"/>
</dbReference>
<dbReference type="InterPro" id="IPR011990">
    <property type="entry name" value="TPR-like_helical_dom_sf"/>
</dbReference>
<feature type="compositionally biased region" description="Basic and acidic residues" evidence="2">
    <location>
        <begin position="1461"/>
        <end position="1484"/>
    </location>
</feature>
<dbReference type="InterPro" id="IPR007111">
    <property type="entry name" value="NACHT_NTPase"/>
</dbReference>
<dbReference type="GO" id="GO:0007166">
    <property type="term" value="P:cell surface receptor signaling pathway"/>
    <property type="evidence" value="ECO:0007669"/>
    <property type="project" value="InterPro"/>
</dbReference>
<reference evidence="4 5" key="1">
    <citation type="journal article" date="2016" name="Mol. Biol. Evol.">
        <title>Comparative Genomics of Early-Diverging Mushroom-Forming Fungi Provides Insights into the Origins of Lignocellulose Decay Capabilities.</title>
        <authorList>
            <person name="Nagy L.G."/>
            <person name="Riley R."/>
            <person name="Tritt A."/>
            <person name="Adam C."/>
            <person name="Daum C."/>
            <person name="Floudas D."/>
            <person name="Sun H."/>
            <person name="Yadav J.S."/>
            <person name="Pangilinan J."/>
            <person name="Larsson K.H."/>
            <person name="Matsuura K."/>
            <person name="Barry K."/>
            <person name="Labutti K."/>
            <person name="Kuo R."/>
            <person name="Ohm R.A."/>
            <person name="Bhattacharya S.S."/>
            <person name="Shirouzu T."/>
            <person name="Yoshinaga Y."/>
            <person name="Martin F.M."/>
            <person name="Grigoriev I.V."/>
            <person name="Hibbett D.S."/>
        </authorList>
    </citation>
    <scope>NUCLEOTIDE SEQUENCE [LARGE SCALE GENOMIC DNA]</scope>
    <source>
        <strain evidence="4 5">TUFC12733</strain>
    </source>
</reference>
<accession>A0A167GD96</accession>
<evidence type="ECO:0000259" key="3">
    <source>
        <dbReference type="PROSITE" id="PS50837"/>
    </source>
</evidence>
<dbReference type="Gene3D" id="1.20.930.20">
    <property type="entry name" value="Adaptor protein Cbl, N-terminal domain"/>
    <property type="match status" value="1"/>
</dbReference>
<dbReference type="PANTHER" id="PTHR19959:SF119">
    <property type="entry name" value="FUNGAL LIPASE-LIKE DOMAIN-CONTAINING PROTEIN"/>
    <property type="match status" value="1"/>
</dbReference>
<feature type="domain" description="NACHT" evidence="3">
    <location>
        <begin position="244"/>
        <end position="388"/>
    </location>
</feature>
<dbReference type="PROSITE" id="PS50837">
    <property type="entry name" value="NACHT"/>
    <property type="match status" value="1"/>
</dbReference>
<dbReference type="Pfam" id="PF24883">
    <property type="entry name" value="NPHP3_N"/>
    <property type="match status" value="1"/>
</dbReference>
<sequence length="1504" mass="167722">MEQAFDTALTVAKEVLDHINSAADAFAPLKAITSPALKIYEKCKEFKDNQKQWRELGERVLKQLACVMVLMPKEANPSRKELQYSTSELETELNKILEHVEDAQKGGRFARYKKFKFGKNSKVEEDMKKFDDALERFKTRLNIITVLDVGEVKSILSKNMDVDKLLHDISSLFQEQVATIRVDIQEARNHIVSHMDTNKVVETLPYSEGVSFHPRDGCWPGTRHKLLEDIDVWISEFDASGAVQVYWLVDVGGSGKTAIAHSVSKKAFEKGQLVTSFFFNQCKNKENAERLISTIARDLASLDPKIATAMALLLEGEGKRFLRSAPPALQFKELILAPSVVSLYPTDRPILIVIDGLDEADDQDYINILTEEVPKLPGMFRFFITSRPRPEIVRSLSSVSVISKHDILIKEEDNMNDVELYIRKRLDEIAKQDPMSADWPGEDHSRQLVHDAEGLFQWAFTVMEFLSRCLDKKKVLRDVLDMRAPATVEAKLDHLYTTILNVCPWDDEGFVHGYQQFMGTVIAAKESLSVSTIQHLHKDPVPDAATILKYLAALLLGTYTSGEPTQLIHLTVREFLVDRSAREFHTARFHLGETLHSAVLAERCLEIINQDLNPDSHDLGFMSVTEEAKDLPLMRPQELSGALYYACRFWAVHLVDVDIPTASTIEALRQFSSTRLRFWVDLMVALHDFQPLDKVRLWLELHAPNEPELLEQLCDRKLGNDLRRLAHKLEMNERWEEACAAASESVAILRHGFSYDPDDVKADLAYAEFGLSNHLFSFGKKTEAMAHLEEAVKLQDAVVRDATSRVDLLHALKYLAAFVHVNAIRLSEMNRPAEALRGIDTVVQLYSTMPRDDSYPRDLVAALNTLSGRLSDVGRREEALSAIQRAVQLCRDSAPSNPQVSTSLQATSLETPSVHLSSVGHYEEASLLATSLENLSLRLSSVGQYEEAMRAIEEALTVKGTLAQPSTLTELKNQSDDFHNLADSLSDLGRHTEALAEINKSVAIRRKLVKSKPGVYETDLAIVLADMSQHLIQVGGKDAALSAAEEAVKLGRQSDRKLPGVYAGTLAKLLITNSKALFHLNRFVEALALNREAADLLRPLAEKEPAVYNEFYATVLNNLFTSANNAGEEQEGLDALEEAVKIRRELAAERPDVFNAHLASSLNNLSLALSQLGKQDEALSAIREAIDLRRDLAKKLPRAYKGLLAKSIFNLGVLLRGEREEEEENALVQIDAAVKLAEEVAAELPEGINDLLATFVQTQGEILFVLGRMEDSAQPHQRCLELSRELTSSQPGLWEASYSQALHRCYAVLWRLDRHEEALAVAEEAIGALRRASGDEAYPQQLSSPLADYLERSARCLAPLGRDEEALTAMKEALTYRRALAGAGEEDADEHLAECLMNNALLHRRLGQRSEAEALEKELTQPMIFYIPVRQDSGEDDAEAEQGAEHAEAEQGEGDAEGEQGEEHAEAEHGEEQTEAEHGEEHAEAGQAEDAETEQAEDAEGVPA</sequence>
<feature type="compositionally biased region" description="Acidic residues" evidence="2">
    <location>
        <begin position="1450"/>
        <end position="1460"/>
    </location>
</feature>
<name>A0A167GD96_CALVF</name>
<dbReference type="Pfam" id="PF13374">
    <property type="entry name" value="TPR_10"/>
    <property type="match status" value="2"/>
</dbReference>
<evidence type="ECO:0000313" key="5">
    <source>
        <dbReference type="Proteomes" id="UP000076738"/>
    </source>
</evidence>
<dbReference type="Gene3D" id="3.40.50.300">
    <property type="entry name" value="P-loop containing nucleotide triphosphate hydrolases"/>
    <property type="match status" value="1"/>
</dbReference>
<dbReference type="CDD" id="cd21037">
    <property type="entry name" value="MLKL_NTD"/>
    <property type="match status" value="1"/>
</dbReference>
<dbReference type="SMART" id="SM00028">
    <property type="entry name" value="TPR"/>
    <property type="match status" value="7"/>
</dbReference>
<proteinExistence type="predicted"/>
<keyword evidence="5" id="KW-1185">Reference proteome</keyword>
<dbReference type="SUPFAM" id="SSF52540">
    <property type="entry name" value="P-loop containing nucleoside triphosphate hydrolases"/>
    <property type="match status" value="1"/>
</dbReference>
<dbReference type="InterPro" id="IPR026000">
    <property type="entry name" value="Apc5_dom"/>
</dbReference>
<dbReference type="SUPFAM" id="SSF48452">
    <property type="entry name" value="TPR-like"/>
    <property type="match status" value="5"/>
</dbReference>